<dbReference type="Proteomes" id="UP000007015">
    <property type="component" value="Chromosome 2"/>
</dbReference>
<dbReference type="AlphaFoldDB" id="A2XA56"/>
<keyword evidence="2" id="KW-1185">Reference proteome</keyword>
<accession>A2XA56</accession>
<dbReference type="OMA" id="GRIMWEP"/>
<protein>
    <submittedName>
        <fullName evidence="1">Uncharacterized protein</fullName>
    </submittedName>
</protein>
<organism evidence="1 2">
    <name type="scientific">Oryza sativa subsp. indica</name>
    <name type="common">Rice</name>
    <dbReference type="NCBI Taxonomy" id="39946"/>
    <lineage>
        <taxon>Eukaryota</taxon>
        <taxon>Viridiplantae</taxon>
        <taxon>Streptophyta</taxon>
        <taxon>Embryophyta</taxon>
        <taxon>Tracheophyta</taxon>
        <taxon>Spermatophyta</taxon>
        <taxon>Magnoliopsida</taxon>
        <taxon>Liliopsida</taxon>
        <taxon>Poales</taxon>
        <taxon>Poaceae</taxon>
        <taxon>BOP clade</taxon>
        <taxon>Oryzoideae</taxon>
        <taxon>Oryzeae</taxon>
        <taxon>Oryzinae</taxon>
        <taxon>Oryza</taxon>
        <taxon>Oryza sativa</taxon>
    </lineage>
</organism>
<evidence type="ECO:0000313" key="2">
    <source>
        <dbReference type="Proteomes" id="UP000007015"/>
    </source>
</evidence>
<name>A2XA56_ORYSI</name>
<proteinExistence type="predicted"/>
<dbReference type="Gramene" id="BGIOSGA009130-TA">
    <property type="protein sequence ID" value="BGIOSGA009130-PA"/>
    <property type="gene ID" value="BGIOSGA009130"/>
</dbReference>
<dbReference type="STRING" id="39946.A2XA56"/>
<sequence>MAAAALCSASPAISTAAALGDGVATLRLAVLLRLRLSTAGCGLWLRWGPHPGRRVGGFHDYGGRGIRIESAVSEESHDDRTENEHIIHDHEHRHHHHHHEFMTMNTNMGVHIIFRGRIMWEPNEPCINKIVFIVNNLKWGRTGETASKIAYSTEGISEKRDSNRWCILQSNQSTT</sequence>
<gene>
    <name evidence="1" type="ORF">OsI_09131</name>
</gene>
<dbReference type="EMBL" id="CM000127">
    <property type="protein sequence ID" value="EAY87716.1"/>
    <property type="molecule type" value="Genomic_DNA"/>
</dbReference>
<reference evidence="1 2" key="1">
    <citation type="journal article" date="2005" name="PLoS Biol.">
        <title>The genomes of Oryza sativa: a history of duplications.</title>
        <authorList>
            <person name="Yu J."/>
            <person name="Wang J."/>
            <person name="Lin W."/>
            <person name="Li S."/>
            <person name="Li H."/>
            <person name="Zhou J."/>
            <person name="Ni P."/>
            <person name="Dong W."/>
            <person name="Hu S."/>
            <person name="Zeng C."/>
            <person name="Zhang J."/>
            <person name="Zhang Y."/>
            <person name="Li R."/>
            <person name="Xu Z."/>
            <person name="Li S."/>
            <person name="Li X."/>
            <person name="Zheng H."/>
            <person name="Cong L."/>
            <person name="Lin L."/>
            <person name="Yin J."/>
            <person name="Geng J."/>
            <person name="Li G."/>
            <person name="Shi J."/>
            <person name="Liu J."/>
            <person name="Lv H."/>
            <person name="Li J."/>
            <person name="Wang J."/>
            <person name="Deng Y."/>
            <person name="Ran L."/>
            <person name="Shi X."/>
            <person name="Wang X."/>
            <person name="Wu Q."/>
            <person name="Li C."/>
            <person name="Ren X."/>
            <person name="Wang J."/>
            <person name="Wang X."/>
            <person name="Li D."/>
            <person name="Liu D."/>
            <person name="Zhang X."/>
            <person name="Ji Z."/>
            <person name="Zhao W."/>
            <person name="Sun Y."/>
            <person name="Zhang Z."/>
            <person name="Bao J."/>
            <person name="Han Y."/>
            <person name="Dong L."/>
            <person name="Ji J."/>
            <person name="Chen P."/>
            <person name="Wu S."/>
            <person name="Liu J."/>
            <person name="Xiao Y."/>
            <person name="Bu D."/>
            <person name="Tan J."/>
            <person name="Yang L."/>
            <person name="Ye C."/>
            <person name="Zhang J."/>
            <person name="Xu J."/>
            <person name="Zhou Y."/>
            <person name="Yu Y."/>
            <person name="Zhang B."/>
            <person name="Zhuang S."/>
            <person name="Wei H."/>
            <person name="Liu B."/>
            <person name="Lei M."/>
            <person name="Yu H."/>
            <person name="Li Y."/>
            <person name="Xu H."/>
            <person name="Wei S."/>
            <person name="He X."/>
            <person name="Fang L."/>
            <person name="Zhang Z."/>
            <person name="Zhang Y."/>
            <person name="Huang X."/>
            <person name="Su Z."/>
            <person name="Tong W."/>
            <person name="Li J."/>
            <person name="Tong Z."/>
            <person name="Li S."/>
            <person name="Ye J."/>
            <person name="Wang L."/>
            <person name="Fang L."/>
            <person name="Lei T."/>
            <person name="Chen C."/>
            <person name="Chen H."/>
            <person name="Xu Z."/>
            <person name="Li H."/>
            <person name="Huang H."/>
            <person name="Zhang F."/>
            <person name="Xu H."/>
            <person name="Li N."/>
            <person name="Zhao C."/>
            <person name="Li S."/>
            <person name="Dong L."/>
            <person name="Huang Y."/>
            <person name="Li L."/>
            <person name="Xi Y."/>
            <person name="Qi Q."/>
            <person name="Li W."/>
            <person name="Zhang B."/>
            <person name="Hu W."/>
            <person name="Zhang Y."/>
            <person name="Tian X."/>
            <person name="Jiao Y."/>
            <person name="Liang X."/>
            <person name="Jin J."/>
            <person name="Gao L."/>
            <person name="Zheng W."/>
            <person name="Hao B."/>
            <person name="Liu S."/>
            <person name="Wang W."/>
            <person name="Yuan L."/>
            <person name="Cao M."/>
            <person name="McDermott J."/>
            <person name="Samudrala R."/>
            <person name="Wang J."/>
            <person name="Wong G.K."/>
            <person name="Yang H."/>
        </authorList>
    </citation>
    <scope>NUCLEOTIDE SEQUENCE [LARGE SCALE GENOMIC DNA]</scope>
    <source>
        <strain evidence="2">cv. 93-11</strain>
    </source>
</reference>
<dbReference type="HOGENOM" id="CLU_1535009_0_0_1"/>
<evidence type="ECO:0000313" key="1">
    <source>
        <dbReference type="EMBL" id="EAY87716.1"/>
    </source>
</evidence>